<protein>
    <submittedName>
        <fullName evidence="1">Uncharacterized protein</fullName>
    </submittedName>
</protein>
<comment type="caution">
    <text evidence="1">The sequence shown here is derived from an EMBL/GenBank/DDBJ whole genome shotgun (WGS) entry which is preliminary data.</text>
</comment>
<accession>A0AAV6UFI5</accession>
<dbReference type="EMBL" id="JAFNEN010000444">
    <property type="protein sequence ID" value="KAG8182856.1"/>
    <property type="molecule type" value="Genomic_DNA"/>
</dbReference>
<organism evidence="1 2">
    <name type="scientific">Oedothorax gibbosus</name>
    <dbReference type="NCBI Taxonomy" id="931172"/>
    <lineage>
        <taxon>Eukaryota</taxon>
        <taxon>Metazoa</taxon>
        <taxon>Ecdysozoa</taxon>
        <taxon>Arthropoda</taxon>
        <taxon>Chelicerata</taxon>
        <taxon>Arachnida</taxon>
        <taxon>Araneae</taxon>
        <taxon>Araneomorphae</taxon>
        <taxon>Entelegynae</taxon>
        <taxon>Araneoidea</taxon>
        <taxon>Linyphiidae</taxon>
        <taxon>Erigoninae</taxon>
        <taxon>Oedothorax</taxon>
    </lineage>
</organism>
<dbReference type="AlphaFoldDB" id="A0AAV6UFI5"/>
<reference evidence="1 2" key="1">
    <citation type="journal article" date="2022" name="Nat. Ecol. Evol.">
        <title>A masculinizing supergene underlies an exaggerated male reproductive morph in a spider.</title>
        <authorList>
            <person name="Hendrickx F."/>
            <person name="De Corte Z."/>
            <person name="Sonet G."/>
            <person name="Van Belleghem S.M."/>
            <person name="Kostlbacher S."/>
            <person name="Vangestel C."/>
        </authorList>
    </citation>
    <scope>NUCLEOTIDE SEQUENCE [LARGE SCALE GENOMIC DNA]</scope>
    <source>
        <strain evidence="1">W744_W776</strain>
    </source>
</reference>
<name>A0AAV6UFI5_9ARAC</name>
<proteinExistence type="predicted"/>
<keyword evidence="2" id="KW-1185">Reference proteome</keyword>
<evidence type="ECO:0000313" key="1">
    <source>
        <dbReference type="EMBL" id="KAG8182856.1"/>
    </source>
</evidence>
<dbReference type="Proteomes" id="UP000827092">
    <property type="component" value="Unassembled WGS sequence"/>
</dbReference>
<sequence length="72" mass="7745">MDHFFDVSDRAMYSASVVDKATVRCFLASHIMAPPACLQINPVKLLLSDVQEAKFASANAVSGSPVFVNSMP</sequence>
<evidence type="ECO:0000313" key="2">
    <source>
        <dbReference type="Proteomes" id="UP000827092"/>
    </source>
</evidence>
<gene>
    <name evidence="1" type="ORF">JTE90_002273</name>
</gene>